<dbReference type="GO" id="GO:0030267">
    <property type="term" value="F:glyoxylate reductase (NADPH) activity"/>
    <property type="evidence" value="ECO:0007669"/>
    <property type="project" value="TreeGrafter"/>
</dbReference>
<proteinExistence type="inferred from homology"/>
<dbReference type="AlphaFoldDB" id="A0AAX4PBX8"/>
<dbReference type="PROSITE" id="PS00671">
    <property type="entry name" value="D_2_HYDROXYACID_DH_3"/>
    <property type="match status" value="1"/>
</dbReference>
<evidence type="ECO:0000313" key="6">
    <source>
        <dbReference type="EMBL" id="WZN63450.1"/>
    </source>
</evidence>
<feature type="domain" description="D-isomer specific 2-hydroxyacid dehydrogenase NAD-binding" evidence="5">
    <location>
        <begin position="164"/>
        <end position="357"/>
    </location>
</feature>
<accession>A0AAX4PBX8</accession>
<dbReference type="PANTHER" id="PTHR10996:SF257">
    <property type="entry name" value="GLYOXYLATE REDUCTASE 1"/>
    <property type="match status" value="1"/>
</dbReference>
<evidence type="ECO:0000313" key="7">
    <source>
        <dbReference type="Proteomes" id="UP001472866"/>
    </source>
</evidence>
<dbReference type="InterPro" id="IPR036291">
    <property type="entry name" value="NAD(P)-bd_dom_sf"/>
</dbReference>
<dbReference type="Pfam" id="PF00389">
    <property type="entry name" value="2-Hacid_dh"/>
    <property type="match status" value="1"/>
</dbReference>
<dbReference type="InterPro" id="IPR029753">
    <property type="entry name" value="D-isomer_DH_CS"/>
</dbReference>
<evidence type="ECO:0000256" key="3">
    <source>
        <dbReference type="RuleBase" id="RU003719"/>
    </source>
</evidence>
<dbReference type="SUPFAM" id="SSF51735">
    <property type="entry name" value="NAD(P)-binding Rossmann-fold domains"/>
    <property type="match status" value="1"/>
</dbReference>
<evidence type="ECO:0000256" key="1">
    <source>
        <dbReference type="ARBA" id="ARBA00005854"/>
    </source>
</evidence>
<dbReference type="GO" id="GO:0005829">
    <property type="term" value="C:cytosol"/>
    <property type="evidence" value="ECO:0007669"/>
    <property type="project" value="TreeGrafter"/>
</dbReference>
<keyword evidence="7" id="KW-1185">Reference proteome</keyword>
<protein>
    <submittedName>
        <fullName evidence="6">Glycerate dehydrogenase HPR</fullName>
    </submittedName>
</protein>
<gene>
    <name evidence="6" type="ORF">HKI87_07g49990</name>
</gene>
<dbReference type="Proteomes" id="UP001472866">
    <property type="component" value="Chromosome 07"/>
</dbReference>
<feature type="domain" description="D-isomer specific 2-hydroxyacid dehydrogenase catalytic" evidence="4">
    <location>
        <begin position="86"/>
        <end position="383"/>
    </location>
</feature>
<comment type="similarity">
    <text evidence="1 3">Belongs to the D-isomer specific 2-hydroxyacid dehydrogenase family.</text>
</comment>
<reference evidence="6 7" key="1">
    <citation type="submission" date="2024-03" db="EMBL/GenBank/DDBJ databases">
        <title>Complete genome sequence of the green alga Chloropicon roscoffensis RCC1871.</title>
        <authorList>
            <person name="Lemieux C."/>
            <person name="Pombert J.-F."/>
            <person name="Otis C."/>
            <person name="Turmel M."/>
        </authorList>
    </citation>
    <scope>NUCLEOTIDE SEQUENCE [LARGE SCALE GENOMIC DNA]</scope>
    <source>
        <strain evidence="6 7">RCC1871</strain>
    </source>
</reference>
<sequence length="416" mass="44958">MSIFAALQVATRGARQSGASVPATWYARRAYSSSTLGVEVFNPSGEKRVVVTKMLPGTRWLDILTKKLGARVEVLTDERFAPTIVPNSAIVDLIGDQCDGVLGQLTEDWSAETFNALKSAGGVVYSNYAVGYNNVNVDDATAVNIAVGNTPGVLTETTAEITAALTLAAARRVVEADEFMRAGKYLGWLPDLFVGKLLQRGTLGLIGAGRIGSAYAKMMVEGHYMDLVYFDKFQNTKLEDYMKGYSDFLQSQGEKGITCTRVDTVEEVLSVSDVVSLHPLLDKTTHHLINEERLGVMKEDAILVNAARGPVVDEVALVAHLQANPNFRCGLDVFEDEPLMKPGLAECKNATIVPHIASASLWTRGGMATLAAQNISSFLQGHPGYDSPDMIPFVDGDFDSMPEACPSIVNMDQITR</sequence>
<organism evidence="6 7">
    <name type="scientific">Chloropicon roscoffensis</name>
    <dbReference type="NCBI Taxonomy" id="1461544"/>
    <lineage>
        <taxon>Eukaryota</taxon>
        <taxon>Viridiplantae</taxon>
        <taxon>Chlorophyta</taxon>
        <taxon>Chloropicophyceae</taxon>
        <taxon>Chloropicales</taxon>
        <taxon>Chloropicaceae</taxon>
        <taxon>Chloropicon</taxon>
    </lineage>
</organism>
<dbReference type="Gene3D" id="3.40.50.720">
    <property type="entry name" value="NAD(P)-binding Rossmann-like Domain"/>
    <property type="match status" value="2"/>
</dbReference>
<dbReference type="InterPro" id="IPR006139">
    <property type="entry name" value="D-isomer_2_OHA_DH_cat_dom"/>
</dbReference>
<dbReference type="InterPro" id="IPR006140">
    <property type="entry name" value="D-isomer_DH_NAD-bd"/>
</dbReference>
<dbReference type="PANTHER" id="PTHR10996">
    <property type="entry name" value="2-HYDROXYACID DEHYDROGENASE-RELATED"/>
    <property type="match status" value="1"/>
</dbReference>
<dbReference type="Pfam" id="PF02826">
    <property type="entry name" value="2-Hacid_dh_C"/>
    <property type="match status" value="1"/>
</dbReference>
<evidence type="ECO:0000259" key="4">
    <source>
        <dbReference type="Pfam" id="PF00389"/>
    </source>
</evidence>
<keyword evidence="2 3" id="KW-0560">Oxidoreductase</keyword>
<dbReference type="SUPFAM" id="SSF52283">
    <property type="entry name" value="Formate/glycerate dehydrogenase catalytic domain-like"/>
    <property type="match status" value="1"/>
</dbReference>
<evidence type="ECO:0000256" key="2">
    <source>
        <dbReference type="ARBA" id="ARBA00023002"/>
    </source>
</evidence>
<dbReference type="GO" id="GO:0051287">
    <property type="term" value="F:NAD binding"/>
    <property type="evidence" value="ECO:0007669"/>
    <property type="project" value="InterPro"/>
</dbReference>
<dbReference type="GO" id="GO:0008465">
    <property type="term" value="F:hydroxypyruvate reductase (NADH) activity"/>
    <property type="evidence" value="ECO:0007669"/>
    <property type="project" value="TreeGrafter"/>
</dbReference>
<name>A0AAX4PBX8_9CHLO</name>
<dbReference type="EMBL" id="CP151507">
    <property type="protein sequence ID" value="WZN63450.1"/>
    <property type="molecule type" value="Genomic_DNA"/>
</dbReference>
<dbReference type="InterPro" id="IPR050223">
    <property type="entry name" value="D-isomer_2-hydroxyacid_DH"/>
</dbReference>
<evidence type="ECO:0000259" key="5">
    <source>
        <dbReference type="Pfam" id="PF02826"/>
    </source>
</evidence>